<comment type="caution">
    <text evidence="8">The sequence shown here is derived from an EMBL/GenBank/DDBJ whole genome shotgun (WGS) entry which is preliminary data.</text>
</comment>
<protein>
    <recommendedName>
        <fullName evidence="7">EamA domain-containing protein</fullName>
    </recommendedName>
</protein>
<feature type="transmembrane region" description="Helical" evidence="6">
    <location>
        <begin position="244"/>
        <end position="261"/>
    </location>
</feature>
<feature type="domain" description="EamA" evidence="7">
    <location>
        <begin position="4"/>
        <end position="138"/>
    </location>
</feature>
<organism evidence="8 9">
    <name type="scientific">Hornefia porci</name>
    <dbReference type="NCBI Taxonomy" id="2652292"/>
    <lineage>
        <taxon>Bacteria</taxon>
        <taxon>Bacillati</taxon>
        <taxon>Bacillota</taxon>
        <taxon>Clostridia</taxon>
        <taxon>Peptostreptococcales</taxon>
        <taxon>Anaerovoracaceae</taxon>
        <taxon>Hornefia</taxon>
    </lineage>
</organism>
<evidence type="ECO:0000259" key="7">
    <source>
        <dbReference type="Pfam" id="PF00892"/>
    </source>
</evidence>
<feature type="transmembrane region" description="Helical" evidence="6">
    <location>
        <begin position="66"/>
        <end position="87"/>
    </location>
</feature>
<feature type="transmembrane region" description="Helical" evidence="6">
    <location>
        <begin position="122"/>
        <end position="141"/>
    </location>
</feature>
<evidence type="ECO:0000313" key="9">
    <source>
        <dbReference type="Proteomes" id="UP000187404"/>
    </source>
</evidence>
<evidence type="ECO:0000256" key="1">
    <source>
        <dbReference type="ARBA" id="ARBA00004141"/>
    </source>
</evidence>
<feature type="transmembrane region" description="Helical" evidence="6">
    <location>
        <begin position="212"/>
        <end position="232"/>
    </location>
</feature>
<sequence>MKKVVVCVCLTAFLFGTMEVALKTGGGNMDSVQLTFLRFMIGGLILAPFGIVEARKNSLRITKGEAGWLFLVGVMGIPVSMLCFQLGVERCNAATAAALICLNPLFTMVIAHLFTSEKMDRVKSAAFVIGLAAAVFMIRPWDVQEGNTIPGIILMLIASVTFAAYTVMGKRTVGRIGTFAQTSISFILGSLVLLAVIAGTGRPVMDGVADNWMIVAYCGIFVTGLGYLFYFIAIRCSDATTGSIAFFIKPAIAPFLAVLLLNETVYWNTIVGIVLLISASFLTLYDARRGLARETLVTVSDEALQKLEAESSAARARG</sequence>
<feature type="transmembrane region" description="Helical" evidence="6">
    <location>
        <begin position="267"/>
        <end position="285"/>
    </location>
</feature>
<dbReference type="PANTHER" id="PTHR32322">
    <property type="entry name" value="INNER MEMBRANE TRANSPORTER"/>
    <property type="match status" value="1"/>
</dbReference>
<name>A0A1Q9JJ62_9FIRM</name>
<feature type="transmembrane region" description="Helical" evidence="6">
    <location>
        <begin position="147"/>
        <end position="167"/>
    </location>
</feature>
<dbReference type="STRING" id="1261640.BHK98_09030"/>
<evidence type="ECO:0000256" key="4">
    <source>
        <dbReference type="ARBA" id="ARBA00022989"/>
    </source>
</evidence>
<comment type="subcellular location">
    <subcellularLocation>
        <location evidence="1">Membrane</location>
        <topology evidence="1">Multi-pass membrane protein</topology>
    </subcellularLocation>
</comment>
<keyword evidence="3 6" id="KW-0812">Transmembrane</keyword>
<keyword evidence="4 6" id="KW-1133">Transmembrane helix</keyword>
<gene>
    <name evidence="8" type="ORF">BHK98_09030</name>
</gene>
<evidence type="ECO:0000256" key="6">
    <source>
        <dbReference type="SAM" id="Phobius"/>
    </source>
</evidence>
<reference evidence="8 9" key="1">
    <citation type="journal article" date="2016" name="Appl. Environ. Microbiol.">
        <title>Function and Phylogeny of Bacterial Butyryl Coenzyme A:Acetate Transferases and Their Diversity in the Proximal Colon of Swine.</title>
        <authorList>
            <person name="Trachsel J."/>
            <person name="Bayles D.O."/>
            <person name="Looft T."/>
            <person name="Levine U.Y."/>
            <person name="Allen H.K."/>
        </authorList>
    </citation>
    <scope>NUCLEOTIDE SEQUENCE [LARGE SCALE GENOMIC DNA]</scope>
    <source>
        <strain evidence="8 9">68-3-10</strain>
    </source>
</reference>
<feature type="transmembrane region" description="Helical" evidence="6">
    <location>
        <begin position="179"/>
        <end position="200"/>
    </location>
</feature>
<keyword evidence="9" id="KW-1185">Reference proteome</keyword>
<dbReference type="PANTHER" id="PTHR32322:SF2">
    <property type="entry name" value="EAMA DOMAIN-CONTAINING PROTEIN"/>
    <property type="match status" value="1"/>
</dbReference>
<dbReference type="InterPro" id="IPR000620">
    <property type="entry name" value="EamA_dom"/>
</dbReference>
<dbReference type="RefSeq" id="WP_075713581.1">
    <property type="nucleotide sequence ID" value="NZ_MJIE01000001.1"/>
</dbReference>
<dbReference type="SUPFAM" id="SSF103481">
    <property type="entry name" value="Multidrug resistance efflux transporter EmrE"/>
    <property type="match status" value="2"/>
</dbReference>
<evidence type="ECO:0000256" key="5">
    <source>
        <dbReference type="ARBA" id="ARBA00023136"/>
    </source>
</evidence>
<feature type="transmembrane region" description="Helical" evidence="6">
    <location>
        <begin position="93"/>
        <end position="115"/>
    </location>
</feature>
<dbReference type="Pfam" id="PF00892">
    <property type="entry name" value="EamA"/>
    <property type="match status" value="2"/>
</dbReference>
<accession>A0A1Q9JJ62</accession>
<evidence type="ECO:0000313" key="8">
    <source>
        <dbReference type="EMBL" id="OLR56195.1"/>
    </source>
</evidence>
<keyword evidence="5 6" id="KW-0472">Membrane</keyword>
<dbReference type="GO" id="GO:0016020">
    <property type="term" value="C:membrane"/>
    <property type="evidence" value="ECO:0007669"/>
    <property type="project" value="UniProtKB-SubCell"/>
</dbReference>
<feature type="transmembrane region" description="Helical" evidence="6">
    <location>
        <begin position="36"/>
        <end position="54"/>
    </location>
</feature>
<dbReference type="AlphaFoldDB" id="A0A1Q9JJ62"/>
<feature type="domain" description="EamA" evidence="7">
    <location>
        <begin position="150"/>
        <end position="284"/>
    </location>
</feature>
<dbReference type="Proteomes" id="UP000187404">
    <property type="component" value="Unassembled WGS sequence"/>
</dbReference>
<dbReference type="InterPro" id="IPR050638">
    <property type="entry name" value="AA-Vitamin_Transporters"/>
</dbReference>
<evidence type="ECO:0000256" key="2">
    <source>
        <dbReference type="ARBA" id="ARBA00007362"/>
    </source>
</evidence>
<dbReference type="EMBL" id="MJIE01000001">
    <property type="protein sequence ID" value="OLR56195.1"/>
    <property type="molecule type" value="Genomic_DNA"/>
</dbReference>
<comment type="similarity">
    <text evidence="2">Belongs to the EamA transporter family.</text>
</comment>
<evidence type="ECO:0000256" key="3">
    <source>
        <dbReference type="ARBA" id="ARBA00022692"/>
    </source>
</evidence>
<dbReference type="InterPro" id="IPR037185">
    <property type="entry name" value="EmrE-like"/>
</dbReference>
<proteinExistence type="inferred from homology"/>
<dbReference type="OrthoDB" id="9813604at2"/>